<dbReference type="GO" id="GO:0004386">
    <property type="term" value="F:helicase activity"/>
    <property type="evidence" value="ECO:0007669"/>
    <property type="project" value="UniProtKB-KW"/>
</dbReference>
<dbReference type="SUPFAM" id="SSF52540">
    <property type="entry name" value="P-loop containing nucleoside triphosphate hydrolases"/>
    <property type="match status" value="2"/>
</dbReference>
<geneLocation type="plasmid" evidence="6">
    <name>pacpol1</name>
</geneLocation>
<keyword evidence="5" id="KW-0067">ATP-binding</keyword>
<keyword evidence="5" id="KW-0547">Nucleotide-binding</keyword>
<keyword evidence="5" id="KW-0347">Helicase</keyword>
<evidence type="ECO:0000259" key="3">
    <source>
        <dbReference type="Pfam" id="PF16793"/>
    </source>
</evidence>
<dbReference type="Proteomes" id="UP000253606">
    <property type="component" value="Plasmid pACPOL1"/>
</dbReference>
<feature type="region of interest" description="Disordered" evidence="1">
    <location>
        <begin position="1535"/>
        <end position="1584"/>
    </location>
</feature>
<dbReference type="Pfam" id="PF16793">
    <property type="entry name" value="RepB_primase"/>
    <property type="match status" value="1"/>
</dbReference>
<dbReference type="InterPro" id="IPR027417">
    <property type="entry name" value="P-loop_NTPase"/>
</dbReference>
<keyword evidence="5" id="KW-0378">Hydrolase</keyword>
<evidence type="ECO:0000256" key="1">
    <source>
        <dbReference type="SAM" id="MobiDB-lite"/>
    </source>
</evidence>
<dbReference type="RefSeq" id="WP_236657600.1">
    <property type="nucleotide sequence ID" value="NZ_CP030841.1"/>
</dbReference>
<dbReference type="Pfam" id="PF08751">
    <property type="entry name" value="TrwC"/>
    <property type="match status" value="1"/>
</dbReference>
<feature type="compositionally biased region" description="Low complexity" evidence="1">
    <location>
        <begin position="1552"/>
        <end position="1561"/>
    </location>
</feature>
<dbReference type="Gene3D" id="3.40.50.300">
    <property type="entry name" value="P-loop containing nucleotide triphosphate hydrolases"/>
    <property type="match status" value="2"/>
</dbReference>
<dbReference type="NCBIfam" id="NF041492">
    <property type="entry name" value="MobF"/>
    <property type="match status" value="1"/>
</dbReference>
<accession>A0A2Z5GAG0</accession>
<dbReference type="Pfam" id="PF22448">
    <property type="entry name" value="RepB_primase_C"/>
    <property type="match status" value="1"/>
</dbReference>
<dbReference type="EMBL" id="CP030841">
    <property type="protein sequence ID" value="AXC15988.1"/>
    <property type="molecule type" value="Genomic_DNA"/>
</dbReference>
<evidence type="ECO:0000259" key="2">
    <source>
        <dbReference type="Pfam" id="PF08751"/>
    </source>
</evidence>
<evidence type="ECO:0000259" key="4">
    <source>
        <dbReference type="Pfam" id="PF22448"/>
    </source>
</evidence>
<feature type="domain" description="TrwC relaxase" evidence="2">
    <location>
        <begin position="11"/>
        <end position="304"/>
    </location>
</feature>
<feature type="domain" description="RepB/MobA-like C-terminal" evidence="4">
    <location>
        <begin position="1455"/>
        <end position="1510"/>
    </location>
</feature>
<proteinExistence type="predicted"/>
<feature type="region of interest" description="Disordered" evidence="1">
    <location>
        <begin position="1167"/>
        <end position="1199"/>
    </location>
</feature>
<dbReference type="InterPro" id="IPR054366">
    <property type="entry name" value="RepB/MobA-like_C"/>
</dbReference>
<name>A0A2Z5GAG0_9BACT</name>
<dbReference type="InterPro" id="IPR014059">
    <property type="entry name" value="TraI/TrwC_relax"/>
</dbReference>
<protein>
    <submittedName>
        <fullName evidence="5">TraI protein (DNA helicase I)</fullName>
    </submittedName>
</protein>
<dbReference type="CDD" id="cd17933">
    <property type="entry name" value="DEXSc_RecD-like"/>
    <property type="match status" value="1"/>
</dbReference>
<dbReference type="Pfam" id="PF13604">
    <property type="entry name" value="AAA_30"/>
    <property type="match status" value="1"/>
</dbReference>
<dbReference type="CDD" id="cd18809">
    <property type="entry name" value="SF1_C_RecD"/>
    <property type="match status" value="1"/>
</dbReference>
<evidence type="ECO:0000313" key="6">
    <source>
        <dbReference type="Proteomes" id="UP000253606"/>
    </source>
</evidence>
<dbReference type="InterPro" id="IPR039459">
    <property type="entry name" value="RepB-like_DNA_primase_dom"/>
</dbReference>
<dbReference type="NCBIfam" id="TIGR02686">
    <property type="entry name" value="relax_trwC"/>
    <property type="match status" value="1"/>
</dbReference>
<dbReference type="Gene3D" id="3.30.70.1790">
    <property type="entry name" value="RepB DNA-primase, N-terminal domain"/>
    <property type="match status" value="1"/>
</dbReference>
<dbReference type="InterPro" id="IPR014862">
    <property type="entry name" value="TrwC"/>
</dbReference>
<keyword evidence="5" id="KW-0614">Plasmid</keyword>
<sequence>MLNISKALSSSQAQTYHKLEFTSEAANYYKQDGAVAGEWQGQLAAKMGLSGTVTPEEFARLTEGLHPQTGEQMVKHREAQEYTNADGSTTKAVEHRAGWDATFSAPKSVSLTALVGGDERVREAHREAVTAALTELERYTQARIGGNNPAETTSQFIAAKFEHDTARPVDGYAAPQLHTHAVIFNVTERADGFEGGKQTRALQERAFFDSQNFATAVYQSALTYRLRNLGYEIEPGKSGAPEIKGYSQEYLDASSPRSQQIKDHLERTGQSGAEAAQIAAHATRDSKQILTPEQVLAAHREIAESFGNEAATVVAEARERAQKRIQNPVAQTDETARESIRAKEAVTYARSSNFEREAVVDERALMRDALRHGMGETTYPQIRAEFESRRSRGDFVRIEGEKYDSGRKFTTPETIASERANVAHVMRGQQLVDPLMDEEHAAAHASRKTFLNTSQRAAIQEVLTSPDRIHGLQGLAGTGKTTVLSSIREGAESAGYSVVGFAPTSRAAAQLREAGIAATTLQSFLARGNQGQPAGDPASQHLYLLDESSLASTKQMRAFLDKIHPQDRILVIGDTRQHQGVDAGRPFEQMQDAGMRTSRLDQIMRQKDPELLKAVELLATEKTVEGVRLLGEQGRVTEVKDGNERVRAIAQDYVANPENTIVVSPDNRSRQAINQAIRTELQSAGSLATDDREFRILAHRSDMTGADREWAARYQPGDILKYTSGSKLYDIDRETTARVVSVQARDNTLTVEREDGQAVTYDPKRLRGANVYREITREFATGDRVQFTAADKTLAVNNRDLGTIVRLDDAGIAVRIDGKEERVVSFDPAKMRHFDHGYAVTSHSSQGLTEGRVIANIDTNSSRSLINTRLAYVAISRASDDARIYTNDRETLGTRLATETSKTAAVDFRQNTAEAKQAAWPAATNQYADPNHRIAAVALAYAERPDSTVVVAPDRVERRELNQLIRSDLQSQGRVAPDSVALIVHAEKTLSDPRIAAQYAPGDVIQYRQASPTIDGIPHNSIAAVLSVDARNNTLTVQTPGGDVATYDPHLSRTMTAESTVFRQEQREIAKGDRVQFTRTDADLGIRRGELGTVTAIDPSNLEVRLDKGSLVKLTADQARHIEHGYAIESVKAGAPERVLFTHDTASVDREIAVLSRKGREVNLYISDSPAARNQETPVRDSPRHPPPAPAETPSQAVPNQKFQSTAVSLELQQFEKYHDAVQAERYRVTSIKMLPDGQNKIFILDKDKQTGVTRGFTPEEIAQRIPEMQRLQRRGENIYYTPLSDNKHHILIDDVNRPKFAKLIADGYRPAALIESSPGNYQAILTLPKLGTAFDREVANRLTVELNREYGDPKLSGAIHPHRAPGFENRKPKHMREDGSYPEVRLLKAERREDGKALEMTRAIDVDYTQRAEKHTREAGLRHAAVSSGQAKDLSQVYDVHRNDILARQKGDIDYSRLDSMIALRMRATHHDRSAIEAAILDGAPRSRPADANHNHQWEYYAQRTADSAYTPQADKQLESLAKYAKHWARLEARGSQDDNSQRNQPPQFEPAALSPAPSATTGNSDAALMPPERVSHRPRIRH</sequence>
<gene>
    <name evidence="5" type="ORF">ACPOL_6778</name>
</gene>
<dbReference type="Gene3D" id="1.10.1240.50">
    <property type="match status" value="1"/>
</dbReference>
<feature type="domain" description="RepB-like DNA primase" evidence="3">
    <location>
        <begin position="1221"/>
        <end position="1411"/>
    </location>
</feature>
<keyword evidence="6" id="KW-1185">Reference proteome</keyword>
<reference evidence="5 6" key="1">
    <citation type="journal article" date="2018" name="Front. Microbiol.">
        <title>Hydrolytic Capabilities as a Key to Environmental Success: Chitinolytic and Cellulolytic Acidobacteria From Acidic Sub-arctic Soils and Boreal Peatlands.</title>
        <authorList>
            <person name="Belova S.E."/>
            <person name="Ravin N.V."/>
            <person name="Pankratov T.A."/>
            <person name="Rakitin A.L."/>
            <person name="Ivanova A.A."/>
            <person name="Beletsky A.V."/>
            <person name="Mardanov A.V."/>
            <person name="Sinninghe Damste J.S."/>
            <person name="Dedysh S.N."/>
        </authorList>
    </citation>
    <scope>NUCLEOTIDE SEQUENCE [LARGE SCALE GENOMIC DNA]</scope>
    <source>
        <strain evidence="5 6">SBC82</strain>
        <plasmid evidence="6">pacpol1</plasmid>
    </source>
</reference>
<dbReference type="KEGG" id="abas:ACPOL_6778"/>
<evidence type="ECO:0000313" key="5">
    <source>
        <dbReference type="EMBL" id="AXC15988.1"/>
    </source>
</evidence>
<organism evidence="5 6">
    <name type="scientific">Acidisarcina polymorpha</name>
    <dbReference type="NCBI Taxonomy" id="2211140"/>
    <lineage>
        <taxon>Bacteria</taxon>
        <taxon>Pseudomonadati</taxon>
        <taxon>Acidobacteriota</taxon>
        <taxon>Terriglobia</taxon>
        <taxon>Terriglobales</taxon>
        <taxon>Acidobacteriaceae</taxon>
        <taxon>Acidisarcina</taxon>
    </lineage>
</organism>
<feature type="region of interest" description="Disordered" evidence="1">
    <location>
        <begin position="1354"/>
        <end position="1379"/>
    </location>
</feature>
<dbReference type="SUPFAM" id="SSF55464">
    <property type="entry name" value="Origin of replication-binding domain, RBD-like"/>
    <property type="match status" value="1"/>
</dbReference>
<dbReference type="Gene3D" id="2.30.30.940">
    <property type="match status" value="1"/>
</dbReference>